<dbReference type="AlphaFoldDB" id="A0A4U5MPU2"/>
<reference evidence="1 2" key="1">
    <citation type="journal article" date="2015" name="Genome Biol.">
        <title>Comparative genomics of Steinernema reveals deeply conserved gene regulatory networks.</title>
        <authorList>
            <person name="Dillman A.R."/>
            <person name="Macchietto M."/>
            <person name="Porter C.F."/>
            <person name="Rogers A."/>
            <person name="Williams B."/>
            <person name="Antoshechkin I."/>
            <person name="Lee M.M."/>
            <person name="Goodwin Z."/>
            <person name="Lu X."/>
            <person name="Lewis E.E."/>
            <person name="Goodrich-Blair H."/>
            <person name="Stock S.P."/>
            <person name="Adams B.J."/>
            <person name="Sternberg P.W."/>
            <person name="Mortazavi A."/>
        </authorList>
    </citation>
    <scope>NUCLEOTIDE SEQUENCE [LARGE SCALE GENOMIC DNA]</scope>
    <source>
        <strain evidence="1 2">ALL</strain>
    </source>
</reference>
<evidence type="ECO:0000313" key="1">
    <source>
        <dbReference type="EMBL" id="TKR71687.1"/>
    </source>
</evidence>
<accession>A0A4U5MPU2</accession>
<dbReference type="EMBL" id="AZBU02000006">
    <property type="protein sequence ID" value="TKR71687.1"/>
    <property type="molecule type" value="Genomic_DNA"/>
</dbReference>
<name>A0A4U5MPU2_STECR</name>
<comment type="caution">
    <text evidence="1">The sequence shown here is derived from an EMBL/GenBank/DDBJ whole genome shotgun (WGS) entry which is preliminary data.</text>
</comment>
<evidence type="ECO:0000313" key="2">
    <source>
        <dbReference type="Proteomes" id="UP000298663"/>
    </source>
</evidence>
<dbReference type="Proteomes" id="UP000298663">
    <property type="component" value="Unassembled WGS sequence"/>
</dbReference>
<keyword evidence="2" id="KW-1185">Reference proteome</keyword>
<sequence length="96" mass="11452">MVQSELLVIRMCVPEEEQDNGDNATKRFCGRRRFGEEDFLWEKTPKQMCDKRLKTVNGRRIQWRRKRDQERRGDKCSFIEISERAIRGQMVFGAGI</sequence>
<gene>
    <name evidence="1" type="ORF">L596_019244</name>
</gene>
<organism evidence="1 2">
    <name type="scientific">Steinernema carpocapsae</name>
    <name type="common">Entomopathogenic nematode</name>
    <dbReference type="NCBI Taxonomy" id="34508"/>
    <lineage>
        <taxon>Eukaryota</taxon>
        <taxon>Metazoa</taxon>
        <taxon>Ecdysozoa</taxon>
        <taxon>Nematoda</taxon>
        <taxon>Chromadorea</taxon>
        <taxon>Rhabditida</taxon>
        <taxon>Tylenchina</taxon>
        <taxon>Panagrolaimomorpha</taxon>
        <taxon>Strongyloidoidea</taxon>
        <taxon>Steinernematidae</taxon>
        <taxon>Steinernema</taxon>
    </lineage>
</organism>
<protein>
    <submittedName>
        <fullName evidence="1">Uncharacterized protein</fullName>
    </submittedName>
</protein>
<proteinExistence type="predicted"/>
<reference evidence="1 2" key="2">
    <citation type="journal article" date="2019" name="G3 (Bethesda)">
        <title>Hybrid Assembly of the Genome of the Entomopathogenic Nematode Steinernema carpocapsae Identifies the X-Chromosome.</title>
        <authorList>
            <person name="Serra L."/>
            <person name="Macchietto M."/>
            <person name="Macias-Munoz A."/>
            <person name="McGill C.J."/>
            <person name="Rodriguez I.M."/>
            <person name="Rodriguez B."/>
            <person name="Murad R."/>
            <person name="Mortazavi A."/>
        </authorList>
    </citation>
    <scope>NUCLEOTIDE SEQUENCE [LARGE SCALE GENOMIC DNA]</scope>
    <source>
        <strain evidence="1 2">ALL</strain>
    </source>
</reference>